<feature type="transmembrane region" description="Helical" evidence="1">
    <location>
        <begin position="140"/>
        <end position="157"/>
    </location>
</feature>
<feature type="transmembrane region" description="Helical" evidence="1">
    <location>
        <begin position="177"/>
        <end position="197"/>
    </location>
</feature>
<name>A0A261FQL3_9BIFI</name>
<feature type="transmembrane region" description="Helical" evidence="1">
    <location>
        <begin position="46"/>
        <end position="67"/>
    </location>
</feature>
<dbReference type="CDD" id="cd16935">
    <property type="entry name" value="HATPase_AgrC-ComD-like"/>
    <property type="match status" value="1"/>
</dbReference>
<evidence type="ECO:0000256" key="1">
    <source>
        <dbReference type="SAM" id="Phobius"/>
    </source>
</evidence>
<gene>
    <name evidence="3" type="ORF">BLEM_1377</name>
</gene>
<feature type="transmembrane region" description="Helical" evidence="1">
    <location>
        <begin position="73"/>
        <end position="96"/>
    </location>
</feature>
<dbReference type="Pfam" id="PF14501">
    <property type="entry name" value="HATPase_c_5"/>
    <property type="match status" value="1"/>
</dbReference>
<evidence type="ECO:0000313" key="3">
    <source>
        <dbReference type="EMBL" id="OZG61429.1"/>
    </source>
</evidence>
<dbReference type="EMBL" id="MWWX01000009">
    <property type="protein sequence ID" value="OZG61429.1"/>
    <property type="molecule type" value="Genomic_DNA"/>
</dbReference>
<evidence type="ECO:0000259" key="2">
    <source>
        <dbReference type="Pfam" id="PF14501"/>
    </source>
</evidence>
<comment type="caution">
    <text evidence="3">The sequence shown here is derived from an EMBL/GenBank/DDBJ whole genome shotgun (WGS) entry which is preliminary data.</text>
</comment>
<dbReference type="SUPFAM" id="SSF55874">
    <property type="entry name" value="ATPase domain of HSP90 chaperone/DNA topoisomerase II/histidine kinase"/>
    <property type="match status" value="1"/>
</dbReference>
<dbReference type="Gene3D" id="3.30.565.10">
    <property type="entry name" value="Histidine kinase-like ATPase, C-terminal domain"/>
    <property type="match status" value="1"/>
</dbReference>
<keyword evidence="4" id="KW-1185">Reference proteome</keyword>
<dbReference type="RefSeq" id="WP_072724262.1">
    <property type="nucleotide sequence ID" value="NZ_BDIS01000007.1"/>
</dbReference>
<keyword evidence="1" id="KW-1133">Transmembrane helix</keyword>
<proteinExistence type="predicted"/>
<feature type="transmembrane region" description="Helical" evidence="1">
    <location>
        <begin position="203"/>
        <end position="224"/>
    </location>
</feature>
<dbReference type="STRING" id="1603886.GCA_001895165_00527"/>
<feature type="transmembrane region" description="Helical" evidence="1">
    <location>
        <begin position="103"/>
        <end position="128"/>
    </location>
</feature>
<accession>A0A261FQL3</accession>
<keyword evidence="1" id="KW-0472">Membrane</keyword>
<sequence length="453" mass="50720">MVVEWLVDMWYTPTSQMFHHQWFTFELFVAQMLVGQHMLRKSAHAVARVASAYAVMVVAAAVCTWLTDPIVPGFYGSVAMFATMYVISIAVVRAVLRSDIRTAMVVAICGYAMQHIVAAMVSMLSAASDYSAHEFLSSPGLIRMMSAMVCFSVYVAFHRWYIRKIDVTRVSMSSTGILGFLSSGVLLVTVMLSSYAYRVDHPTLTLFAFRLVSILVCALILFTFGELARSQRLSAELAFVKQMNDMRTNYYELLKDTIETTNVRYHDLKHQVARLRAATESADESNKVLDEIIESVDMYGKVSKTGNAALDVVLTQKSLECARKSIRFTYMVDEHCLDWVSDYDIYSLFGNALDNAIEALERLDDEERRVMKLTGARRGNLTNIHVTNYFDHIRRDGSGGLATLKADAEAHGYGVKSIRMIVERLGGDMTITAEDGIFDLNIVLPKQSPKTVG</sequence>
<evidence type="ECO:0000313" key="4">
    <source>
        <dbReference type="Proteomes" id="UP000216352"/>
    </source>
</evidence>
<dbReference type="Proteomes" id="UP000216352">
    <property type="component" value="Unassembled WGS sequence"/>
</dbReference>
<dbReference type="AlphaFoldDB" id="A0A261FQL3"/>
<reference evidence="3 4" key="1">
    <citation type="journal article" date="2017" name="BMC Genomics">
        <title>Comparative genomic and phylogenomic analyses of the Bifidobacteriaceae family.</title>
        <authorList>
            <person name="Lugli G.A."/>
            <person name="Milani C."/>
            <person name="Turroni F."/>
            <person name="Duranti S."/>
            <person name="Mancabelli L."/>
            <person name="Mangifesta M."/>
            <person name="Ferrario C."/>
            <person name="Modesto M."/>
            <person name="Mattarelli P."/>
            <person name="Jiri K."/>
            <person name="van Sinderen D."/>
            <person name="Ventura M."/>
        </authorList>
    </citation>
    <scope>NUCLEOTIDE SEQUENCE [LARGE SCALE GENOMIC DNA]</scope>
    <source>
        <strain evidence="3 4">DSM 28807</strain>
    </source>
</reference>
<keyword evidence="1" id="KW-0812">Transmembrane</keyword>
<protein>
    <submittedName>
        <fullName evidence="3">GHKL domain-containing protein</fullName>
    </submittedName>
</protein>
<dbReference type="InterPro" id="IPR036890">
    <property type="entry name" value="HATPase_C_sf"/>
</dbReference>
<organism evidence="3 4">
    <name type="scientific">Bifidobacterium lemurum</name>
    <dbReference type="NCBI Taxonomy" id="1603886"/>
    <lineage>
        <taxon>Bacteria</taxon>
        <taxon>Bacillati</taxon>
        <taxon>Actinomycetota</taxon>
        <taxon>Actinomycetes</taxon>
        <taxon>Bifidobacteriales</taxon>
        <taxon>Bifidobacteriaceae</taxon>
        <taxon>Bifidobacterium</taxon>
    </lineage>
</organism>
<dbReference type="InterPro" id="IPR032834">
    <property type="entry name" value="NatK-like_C"/>
</dbReference>
<feature type="domain" description="Sensor histidine kinase NatK-like C-terminal" evidence="2">
    <location>
        <begin position="343"/>
        <end position="445"/>
    </location>
</feature>